<comment type="caution">
    <text evidence="2">The sequence shown here is derived from an EMBL/GenBank/DDBJ whole genome shotgun (WGS) entry which is preliminary data.</text>
</comment>
<dbReference type="SMART" id="SM00185">
    <property type="entry name" value="ARM"/>
    <property type="match status" value="2"/>
</dbReference>
<feature type="region of interest" description="Disordered" evidence="1">
    <location>
        <begin position="328"/>
        <end position="370"/>
    </location>
</feature>
<evidence type="ECO:0008006" key="4">
    <source>
        <dbReference type="Google" id="ProtNLM"/>
    </source>
</evidence>
<evidence type="ECO:0000313" key="3">
    <source>
        <dbReference type="Proteomes" id="UP001141327"/>
    </source>
</evidence>
<dbReference type="SUPFAM" id="SSF48371">
    <property type="entry name" value="ARM repeat"/>
    <property type="match status" value="1"/>
</dbReference>
<accession>A0ABQ8UJ92</accession>
<feature type="compositionally biased region" description="Basic and acidic residues" evidence="1">
    <location>
        <begin position="76"/>
        <end position="90"/>
    </location>
</feature>
<dbReference type="Proteomes" id="UP001141327">
    <property type="component" value="Unassembled WGS sequence"/>
</dbReference>
<organism evidence="2 3">
    <name type="scientific">Paratrimastix pyriformis</name>
    <dbReference type="NCBI Taxonomy" id="342808"/>
    <lineage>
        <taxon>Eukaryota</taxon>
        <taxon>Metamonada</taxon>
        <taxon>Preaxostyla</taxon>
        <taxon>Paratrimastigidae</taxon>
        <taxon>Paratrimastix</taxon>
    </lineage>
</organism>
<feature type="compositionally biased region" description="Acidic residues" evidence="1">
    <location>
        <begin position="56"/>
        <end position="75"/>
    </location>
</feature>
<dbReference type="InterPro" id="IPR011989">
    <property type="entry name" value="ARM-like"/>
</dbReference>
<gene>
    <name evidence="2" type="ORF">PAPYR_4846</name>
</gene>
<reference evidence="2" key="1">
    <citation type="journal article" date="2022" name="bioRxiv">
        <title>Genomics of Preaxostyla Flagellates Illuminates Evolutionary Transitions and the Path Towards Mitochondrial Loss.</title>
        <authorList>
            <person name="Novak L.V.F."/>
            <person name="Treitli S.C."/>
            <person name="Pyrih J."/>
            <person name="Halakuc P."/>
            <person name="Pipaliya S.V."/>
            <person name="Vacek V."/>
            <person name="Brzon O."/>
            <person name="Soukal P."/>
            <person name="Eme L."/>
            <person name="Dacks J.B."/>
            <person name="Karnkowska A."/>
            <person name="Elias M."/>
            <person name="Hampl V."/>
        </authorList>
    </citation>
    <scope>NUCLEOTIDE SEQUENCE</scope>
    <source>
        <strain evidence="2">RCP-MX</strain>
    </source>
</reference>
<feature type="region of interest" description="Disordered" evidence="1">
    <location>
        <begin position="1"/>
        <end position="91"/>
    </location>
</feature>
<dbReference type="InterPro" id="IPR000225">
    <property type="entry name" value="Armadillo"/>
</dbReference>
<dbReference type="InterPro" id="IPR016024">
    <property type="entry name" value="ARM-type_fold"/>
</dbReference>
<name>A0ABQ8UJ92_9EUKA</name>
<evidence type="ECO:0000256" key="1">
    <source>
        <dbReference type="SAM" id="MobiDB-lite"/>
    </source>
</evidence>
<dbReference type="EMBL" id="JAPMOS010000021">
    <property type="protein sequence ID" value="KAJ4459295.1"/>
    <property type="molecule type" value="Genomic_DNA"/>
</dbReference>
<keyword evidence="3" id="KW-1185">Reference proteome</keyword>
<sequence>MQRQAPPLEATTTHPAGAPEAREEGGASDFAGGRPEEASERTHRRGRKAAKPDSGGGDDESEDVDHDDDEGEEGEGSPRVEVGSHHHEPEPVVVVVALRSREAEEEIRASMCLTAADRPIAVADLGPWYAQLTGDPRPACPARALVGLLQCPAVIGSPEALRDLLQTVADLCSGRDEAAALARTALGRTWARCVACELFTAIGNLADGSPENSSAFGDAGVVAPLVALLRNINLTTSDDVAYELFTAIDHLSDDNPENCRAFGDSGVVTLLVELLRSNPALTTSNPDVALALLGAIGTLALDAENSDEFGRAGVAETLVLLLRSNPNLTTSNQSHPGRGLGSGASGDRPGPFGIVQPDHRQRGKPGGLPATRPLIEQLLATCENDGTVAQGARSLLARL</sequence>
<dbReference type="Gene3D" id="1.25.10.10">
    <property type="entry name" value="Leucine-rich Repeat Variant"/>
    <property type="match status" value="1"/>
</dbReference>
<protein>
    <recommendedName>
        <fullName evidence="4">Wings apart-like protein C-terminal domain-containing protein</fullName>
    </recommendedName>
</protein>
<evidence type="ECO:0000313" key="2">
    <source>
        <dbReference type="EMBL" id="KAJ4459295.1"/>
    </source>
</evidence>
<proteinExistence type="predicted"/>